<feature type="compositionally biased region" description="Basic residues" evidence="7">
    <location>
        <begin position="372"/>
        <end position="383"/>
    </location>
</feature>
<dbReference type="EMBL" id="JAOAOG010000269">
    <property type="protein sequence ID" value="KAJ6234660.1"/>
    <property type="molecule type" value="Genomic_DNA"/>
</dbReference>
<dbReference type="PANTHER" id="PTHR11909">
    <property type="entry name" value="CASEIN KINASE-RELATED"/>
    <property type="match status" value="1"/>
</dbReference>
<dbReference type="Pfam" id="PF00069">
    <property type="entry name" value="Pkinase"/>
    <property type="match status" value="1"/>
</dbReference>
<feature type="region of interest" description="Disordered" evidence="7">
    <location>
        <begin position="417"/>
        <end position="725"/>
    </location>
</feature>
<feature type="domain" description="Protein kinase" evidence="8">
    <location>
        <begin position="11"/>
        <end position="346"/>
    </location>
</feature>
<keyword evidence="1" id="KW-0723">Serine/threonine-protein kinase</keyword>
<comment type="caution">
    <text evidence="9">The sequence shown here is derived from an EMBL/GenBank/DDBJ whole genome shotgun (WGS) entry which is preliminary data.</text>
</comment>
<keyword evidence="2" id="KW-0808">Transferase</keyword>
<evidence type="ECO:0000313" key="10">
    <source>
        <dbReference type="Proteomes" id="UP001150062"/>
    </source>
</evidence>
<dbReference type="Gene3D" id="1.10.510.10">
    <property type="entry name" value="Transferase(Phosphotransferase) domain 1"/>
    <property type="match status" value="1"/>
</dbReference>
<dbReference type="InterPro" id="IPR011009">
    <property type="entry name" value="Kinase-like_dom_sf"/>
</dbReference>
<evidence type="ECO:0000256" key="2">
    <source>
        <dbReference type="ARBA" id="ARBA00022679"/>
    </source>
</evidence>
<dbReference type="InterPro" id="IPR050235">
    <property type="entry name" value="CK1_Ser-Thr_kinase"/>
</dbReference>
<feature type="region of interest" description="Disordered" evidence="7">
    <location>
        <begin position="362"/>
        <end position="383"/>
    </location>
</feature>
<dbReference type="InterPro" id="IPR017441">
    <property type="entry name" value="Protein_kinase_ATP_BS"/>
</dbReference>
<keyword evidence="3 6" id="KW-0547">Nucleotide-binding</keyword>
<feature type="compositionally biased region" description="Basic and acidic residues" evidence="7">
    <location>
        <begin position="543"/>
        <end position="601"/>
    </location>
</feature>
<evidence type="ECO:0000256" key="6">
    <source>
        <dbReference type="PROSITE-ProRule" id="PRU10141"/>
    </source>
</evidence>
<sequence length="725" mass="87237">MDVGSVIRKQWEILQKIGHGGFGQIYAAKDLLTQKIVAIKSEKIIPKKQSLKLETLVLNKMQASRYSPRFFYFGKHDNYYYLVMELLGKNLADLRRRTTDKKFSLSTTLLLSIDMISAIEDIHKIGYVHRDIKPSNFVWRPRKGKKVKTKFSRCCLIDFGLARKFRLTDGKLRPPRETAGFRGTARYASITSHKSKELGRVDDLWSLLYVLVECIKGVLPWSNLQEKNEIFQSKLKFQNSKLCEGTHQSFHLFLEHLQGLSFEDPPNYDYLRGLMIECFRDRGFKYGIKYDWEIPKEEQKKPLRKTGKKPPKKNIKKLKNNLNKSENPKNERKISRKDLRKEIQKINEIDLTSIDLKKAVRQNRKEIESVPKRRRSKSIKGRRAVILNGRKPNQKKEPMKNPVNKIVANQKKTVNLKKIETDPEKTRQNMTPIKRNPKRSKKAINLALQKTNSPLSKNKQKLKKTNSSETKNSANLNRKKSPQTKQTNSKIIKKISSLETKEVKKNENDSKIKEIKNNNKIINNEKKTPKKQPKQKNLFDQNEITKQKEKEEQEKEKREKEEKERKEKKEKEKREKEEKERKEKERKEKEEQKRREKEEKAKRKKKKEEKERKEKERKEKEEKEKREKREKERKEKEEKEKREKEEKERKEKEEKEKREKEEKEKKENEKREKEKKERREKEEKKKKKKKKKKKEKKRKEKKKKKKKKRKKGKKRKRKKEKKKKN</sequence>
<dbReference type="GO" id="GO:0016301">
    <property type="term" value="F:kinase activity"/>
    <property type="evidence" value="ECO:0007669"/>
    <property type="project" value="UniProtKB-KW"/>
</dbReference>
<dbReference type="InterPro" id="IPR000719">
    <property type="entry name" value="Prot_kinase_dom"/>
</dbReference>
<feature type="compositionally biased region" description="Basic and acidic residues" evidence="7">
    <location>
        <begin position="417"/>
        <end position="427"/>
    </location>
</feature>
<dbReference type="InterPro" id="IPR047916">
    <property type="entry name" value="TTBK_Asator-like_STKc"/>
</dbReference>
<evidence type="ECO:0000256" key="1">
    <source>
        <dbReference type="ARBA" id="ARBA00022527"/>
    </source>
</evidence>
<feature type="compositionally biased region" description="Polar residues" evidence="7">
    <location>
        <begin position="448"/>
        <end position="457"/>
    </location>
</feature>
<evidence type="ECO:0000313" key="9">
    <source>
        <dbReference type="EMBL" id="KAJ6234660.1"/>
    </source>
</evidence>
<feature type="compositionally biased region" description="Polar residues" evidence="7">
    <location>
        <begin position="465"/>
        <end position="476"/>
    </location>
</feature>
<feature type="compositionally biased region" description="Basic residues" evidence="7">
    <location>
        <begin position="684"/>
        <end position="725"/>
    </location>
</feature>
<dbReference type="CDD" id="cd14017">
    <property type="entry name" value="STKc_TTBK"/>
    <property type="match status" value="1"/>
</dbReference>
<feature type="binding site" evidence="6">
    <location>
        <position position="48"/>
    </location>
    <ligand>
        <name>ATP</name>
        <dbReference type="ChEBI" id="CHEBI:30616"/>
    </ligand>
</feature>
<evidence type="ECO:0000259" key="8">
    <source>
        <dbReference type="PROSITE" id="PS50011"/>
    </source>
</evidence>
<evidence type="ECO:0000256" key="5">
    <source>
        <dbReference type="ARBA" id="ARBA00022840"/>
    </source>
</evidence>
<keyword evidence="4 9" id="KW-0418">Kinase</keyword>
<dbReference type="Proteomes" id="UP001150062">
    <property type="component" value="Unassembled WGS sequence"/>
</dbReference>
<feature type="compositionally biased region" description="Basic and acidic residues" evidence="7">
    <location>
        <begin position="362"/>
        <end position="371"/>
    </location>
</feature>
<organism evidence="9 10">
    <name type="scientific">Anaeramoeba flamelloides</name>
    <dbReference type="NCBI Taxonomy" id="1746091"/>
    <lineage>
        <taxon>Eukaryota</taxon>
        <taxon>Metamonada</taxon>
        <taxon>Anaeramoebidae</taxon>
        <taxon>Anaeramoeba</taxon>
    </lineage>
</organism>
<evidence type="ECO:0000256" key="7">
    <source>
        <dbReference type="SAM" id="MobiDB-lite"/>
    </source>
</evidence>
<dbReference type="SUPFAM" id="SSF56112">
    <property type="entry name" value="Protein kinase-like (PK-like)"/>
    <property type="match status" value="1"/>
</dbReference>
<keyword evidence="5 6" id="KW-0067">ATP-binding</keyword>
<feature type="compositionally biased region" description="Basic and acidic residues" evidence="7">
    <location>
        <begin position="499"/>
        <end position="527"/>
    </location>
</feature>
<gene>
    <name evidence="9" type="ORF">M0813_29253</name>
</gene>
<dbReference type="PROSITE" id="PS50011">
    <property type="entry name" value="PROTEIN_KINASE_DOM"/>
    <property type="match status" value="1"/>
</dbReference>
<reference evidence="9" key="1">
    <citation type="submission" date="2022-08" db="EMBL/GenBank/DDBJ databases">
        <title>Novel sulfate-reducing endosymbionts in the free-living metamonad Anaeramoeba.</title>
        <authorList>
            <person name="Jerlstrom-Hultqvist J."/>
            <person name="Cepicka I."/>
            <person name="Gallot-Lavallee L."/>
            <person name="Salas-Leiva D."/>
            <person name="Curtis B.A."/>
            <person name="Zahonova K."/>
            <person name="Pipaliya S."/>
            <person name="Dacks J."/>
            <person name="Roger A.J."/>
        </authorList>
    </citation>
    <scope>NUCLEOTIDE SEQUENCE</scope>
    <source>
        <strain evidence="9">Schooner1</strain>
    </source>
</reference>
<protein>
    <submittedName>
        <fullName evidence="9">Tau-tubulin kinase 1</fullName>
    </submittedName>
</protein>
<dbReference type="SMART" id="SM00220">
    <property type="entry name" value="S_TKc"/>
    <property type="match status" value="1"/>
</dbReference>
<evidence type="ECO:0000256" key="3">
    <source>
        <dbReference type="ARBA" id="ARBA00022741"/>
    </source>
</evidence>
<keyword evidence="10" id="KW-1185">Reference proteome</keyword>
<evidence type="ECO:0000256" key="4">
    <source>
        <dbReference type="ARBA" id="ARBA00022777"/>
    </source>
</evidence>
<feature type="compositionally biased region" description="Basic and acidic residues" evidence="7">
    <location>
        <begin position="608"/>
        <end position="683"/>
    </location>
</feature>
<accession>A0ABQ8XQQ5</accession>
<proteinExistence type="predicted"/>
<dbReference type="PROSITE" id="PS00107">
    <property type="entry name" value="PROTEIN_KINASE_ATP"/>
    <property type="match status" value="1"/>
</dbReference>
<name>A0ABQ8XQQ5_9EUKA</name>